<evidence type="ECO:0000313" key="1">
    <source>
        <dbReference type="EMBL" id="ADF63740.1"/>
    </source>
</evidence>
<dbReference type="EnsemblBacteria" id="ADF63740">
    <property type="protein sequence ID" value="ADF63740"/>
    <property type="gene ID" value="ECL_04207"/>
</dbReference>
<dbReference type="KEGG" id="enc:ECL_04207"/>
<reference evidence="1 2" key="1">
    <citation type="journal article" date="2010" name="J. Bacteriol.">
        <title>Complete genome sequence of Enterobacter cloacae subsp. cloacae type strain ATCC 13047.</title>
        <authorList>
            <person name="Ren Y."/>
            <person name="Ren Y."/>
            <person name="Zhou Z."/>
            <person name="Guo X."/>
            <person name="Li Y."/>
            <person name="Feng L."/>
            <person name="Wang L."/>
        </authorList>
    </citation>
    <scope>NUCLEOTIDE SEQUENCE [LARGE SCALE GENOMIC DNA]</scope>
    <source>
        <strain evidence="2">ATCC 13047 / DSM 30054 / NBRC 13535 / NCTC 10005 / WDCM 00083 / NCDC 279-56</strain>
    </source>
</reference>
<dbReference type="Proteomes" id="UP000002363">
    <property type="component" value="Chromosome"/>
</dbReference>
<protein>
    <submittedName>
        <fullName evidence="1">Uncharacterized protein</fullName>
    </submittedName>
</protein>
<dbReference type="EMBL" id="CP001918">
    <property type="protein sequence ID" value="ADF63740.1"/>
    <property type="molecule type" value="Genomic_DNA"/>
</dbReference>
<accession>A0A0H3CR45</accession>
<organism evidence="1 2">
    <name type="scientific">Enterobacter cloacae subsp. cloacae (strain ATCC 13047 / DSM 30054 / NBRC 13535 / NCTC 10005 / WDCM 00083 / NCDC 279-56)</name>
    <dbReference type="NCBI Taxonomy" id="716541"/>
    <lineage>
        <taxon>Bacteria</taxon>
        <taxon>Pseudomonadati</taxon>
        <taxon>Pseudomonadota</taxon>
        <taxon>Gammaproteobacteria</taxon>
        <taxon>Enterobacterales</taxon>
        <taxon>Enterobacteriaceae</taxon>
        <taxon>Enterobacter</taxon>
        <taxon>Enterobacter cloacae complex</taxon>
    </lineage>
</organism>
<sequence>MKYFSSDQVFYELVSGKATRDLIYASMYVARKRKYFEREQMFKEALSRFDEFKKDSKE</sequence>
<dbReference type="PATRIC" id="fig|716541.4.peg.4356"/>
<evidence type="ECO:0000313" key="2">
    <source>
        <dbReference type="Proteomes" id="UP000002363"/>
    </source>
</evidence>
<dbReference type="AlphaFoldDB" id="A0A0H3CR45"/>
<dbReference type="OrthoDB" id="6631582at2"/>
<name>A0A0H3CR45_ENTCC</name>
<dbReference type="STRING" id="716541.ECL_04207"/>
<gene>
    <name evidence="1" type="ordered locus">ECL_04207</name>
</gene>
<keyword evidence="2" id="KW-1185">Reference proteome</keyword>
<dbReference type="HOGENOM" id="CLU_190557_1_0_6"/>
<proteinExistence type="predicted"/>